<dbReference type="InterPro" id="IPR007219">
    <property type="entry name" value="XnlR_reg_dom"/>
</dbReference>
<sequence>MDPQITGLSTPYPDLPPQQDVDDFLRKKRKAREHKACYPCRQRKVKCDLSRPCQTCRDRDHPELCSYHPPNKRQSVDPGSSTALPRPDEKPSSPGFVTLGRGEFDFLCRKLNALEDSIASLRREMRRNENGDESFFHEGDTNAASNIDPAVQDAPHELSHTDVHGVHMKNVAGEYVHFGGGSIPGMLYNLQMNEGRAEQHQILEMLGKNVLPLFGLDNESATYPFVDLWGLPHGSIPRAQELAKALPTDSQILNLFRSYKEMGYVTFPGIASLEQLESDIGMFLMSRATQSIHEGVTERQIYGKSYTWLALLFAVLASGAQNGSLPRKERELTSQVYICCGFECLRFTNFLSNSNLESIQTLLVIGNVLMNNLNAATSWSMLGLTIRLAQGLGIHRPSPPNTSTEFIFARSKVWWAIIWQDSLLSITYDRNSAAGALEGSTMPPPQHFGPVDPYHAAMYQVSRVGLEIVRDRARPLNTREQIARITEHREALANIMHDAAAYLRDSRQCTTSRETLEHWALYLHSSYHMSELCRPAISVNADTELAKAFKQTCIDNLANTVEAFLGLNNITPAARQSWAALQRALSSALLLGIIGEHTRNERARRLVDRFASIMTGILNNIDPQEISAPIQRGVAALYELSSKDARGKESVVDGVAADPHASSIITPANSDGTLEENSPYSVLNNILWGTANGSLL</sequence>
<dbReference type="Pfam" id="PF00172">
    <property type="entry name" value="Zn_clus"/>
    <property type="match status" value="1"/>
</dbReference>
<evidence type="ECO:0000256" key="3">
    <source>
        <dbReference type="SAM" id="Coils"/>
    </source>
</evidence>
<dbReference type="GeneID" id="54471587"/>
<evidence type="ECO:0000313" key="6">
    <source>
        <dbReference type="EMBL" id="KAF2487185.1"/>
    </source>
</evidence>
<dbReference type="OrthoDB" id="1747771at2759"/>
<dbReference type="SMART" id="SM00066">
    <property type="entry name" value="GAL4"/>
    <property type="match status" value="1"/>
</dbReference>
<reference evidence="6" key="1">
    <citation type="journal article" date="2020" name="Stud. Mycol.">
        <title>101 Dothideomycetes genomes: a test case for predicting lifestyles and emergence of pathogens.</title>
        <authorList>
            <person name="Haridas S."/>
            <person name="Albert R."/>
            <person name="Binder M."/>
            <person name="Bloem J."/>
            <person name="Labutti K."/>
            <person name="Salamov A."/>
            <person name="Andreopoulos B."/>
            <person name="Baker S."/>
            <person name="Barry K."/>
            <person name="Bills G."/>
            <person name="Bluhm B."/>
            <person name="Cannon C."/>
            <person name="Castanera R."/>
            <person name="Culley D."/>
            <person name="Daum C."/>
            <person name="Ezra D."/>
            <person name="Gonzalez J."/>
            <person name="Henrissat B."/>
            <person name="Kuo A."/>
            <person name="Liang C."/>
            <person name="Lipzen A."/>
            <person name="Lutzoni F."/>
            <person name="Magnuson J."/>
            <person name="Mondo S."/>
            <person name="Nolan M."/>
            <person name="Ohm R."/>
            <person name="Pangilinan J."/>
            <person name="Park H.-J."/>
            <person name="Ramirez L."/>
            <person name="Alfaro M."/>
            <person name="Sun H."/>
            <person name="Tritt A."/>
            <person name="Yoshinaga Y."/>
            <person name="Zwiers L.-H."/>
            <person name="Turgeon B."/>
            <person name="Goodwin S."/>
            <person name="Spatafora J."/>
            <person name="Crous P."/>
            <person name="Grigoriev I."/>
        </authorList>
    </citation>
    <scope>NUCLEOTIDE SEQUENCE</scope>
    <source>
        <strain evidence="6">CBS 113389</strain>
    </source>
</reference>
<keyword evidence="7" id="KW-1185">Reference proteome</keyword>
<feature type="region of interest" description="Disordered" evidence="4">
    <location>
        <begin position="1"/>
        <end position="21"/>
    </location>
</feature>
<dbReference type="Proteomes" id="UP000799767">
    <property type="component" value="Unassembled WGS sequence"/>
</dbReference>
<keyword evidence="2" id="KW-0539">Nucleus</keyword>
<keyword evidence="1" id="KW-0479">Metal-binding</keyword>
<organism evidence="6 7">
    <name type="scientific">Neohortaea acidophila</name>
    <dbReference type="NCBI Taxonomy" id="245834"/>
    <lineage>
        <taxon>Eukaryota</taxon>
        <taxon>Fungi</taxon>
        <taxon>Dikarya</taxon>
        <taxon>Ascomycota</taxon>
        <taxon>Pezizomycotina</taxon>
        <taxon>Dothideomycetes</taxon>
        <taxon>Dothideomycetidae</taxon>
        <taxon>Mycosphaerellales</taxon>
        <taxon>Teratosphaeriaceae</taxon>
        <taxon>Neohortaea</taxon>
    </lineage>
</organism>
<keyword evidence="3" id="KW-0175">Coiled coil</keyword>
<dbReference type="CDD" id="cd00067">
    <property type="entry name" value="GAL4"/>
    <property type="match status" value="1"/>
</dbReference>
<dbReference type="PANTHER" id="PTHR43374:SF1">
    <property type="entry name" value="FLAVIN PRENYLTRANSFERASE PAD1, MITOCHONDRIAL"/>
    <property type="match status" value="1"/>
</dbReference>
<feature type="coiled-coil region" evidence="3">
    <location>
        <begin position="104"/>
        <end position="131"/>
    </location>
</feature>
<dbReference type="GO" id="GO:0016831">
    <property type="term" value="F:carboxy-lyase activity"/>
    <property type="evidence" value="ECO:0007669"/>
    <property type="project" value="TreeGrafter"/>
</dbReference>
<evidence type="ECO:0000256" key="2">
    <source>
        <dbReference type="ARBA" id="ARBA00023242"/>
    </source>
</evidence>
<feature type="domain" description="Zn(2)-C6 fungal-type" evidence="5">
    <location>
        <begin position="36"/>
        <end position="67"/>
    </location>
</feature>
<dbReference type="GO" id="GO:0006351">
    <property type="term" value="P:DNA-templated transcription"/>
    <property type="evidence" value="ECO:0007669"/>
    <property type="project" value="InterPro"/>
</dbReference>
<dbReference type="PROSITE" id="PS00463">
    <property type="entry name" value="ZN2_CY6_FUNGAL_1"/>
    <property type="match status" value="1"/>
</dbReference>
<dbReference type="Pfam" id="PF04082">
    <property type="entry name" value="Fungal_trans"/>
    <property type="match status" value="1"/>
</dbReference>
<dbReference type="PANTHER" id="PTHR43374">
    <property type="entry name" value="FLAVIN PRENYLTRANSFERASE"/>
    <property type="match status" value="1"/>
</dbReference>
<dbReference type="GO" id="GO:0003677">
    <property type="term" value="F:DNA binding"/>
    <property type="evidence" value="ECO:0007669"/>
    <property type="project" value="InterPro"/>
</dbReference>
<proteinExistence type="predicted"/>
<dbReference type="Gene3D" id="4.10.240.10">
    <property type="entry name" value="Zn(2)-C6 fungal-type DNA-binding domain"/>
    <property type="match status" value="1"/>
</dbReference>
<evidence type="ECO:0000259" key="5">
    <source>
        <dbReference type="PROSITE" id="PS50048"/>
    </source>
</evidence>
<dbReference type="SUPFAM" id="SSF57701">
    <property type="entry name" value="Zn2/Cys6 DNA-binding domain"/>
    <property type="match status" value="1"/>
</dbReference>
<dbReference type="InterPro" id="IPR001138">
    <property type="entry name" value="Zn2Cys6_DnaBD"/>
</dbReference>
<dbReference type="RefSeq" id="XP_033593754.1">
    <property type="nucleotide sequence ID" value="XM_033730585.1"/>
</dbReference>
<evidence type="ECO:0000313" key="7">
    <source>
        <dbReference type="Proteomes" id="UP000799767"/>
    </source>
</evidence>
<dbReference type="PROSITE" id="PS50048">
    <property type="entry name" value="ZN2_CY6_FUNGAL_2"/>
    <property type="match status" value="1"/>
</dbReference>
<dbReference type="GO" id="GO:0008270">
    <property type="term" value="F:zinc ion binding"/>
    <property type="evidence" value="ECO:0007669"/>
    <property type="project" value="InterPro"/>
</dbReference>
<name>A0A6A6Q4F7_9PEZI</name>
<gene>
    <name evidence="6" type="ORF">BDY17DRAFT_244969</name>
</gene>
<evidence type="ECO:0000256" key="1">
    <source>
        <dbReference type="ARBA" id="ARBA00022723"/>
    </source>
</evidence>
<dbReference type="InterPro" id="IPR036864">
    <property type="entry name" value="Zn2-C6_fun-type_DNA-bd_sf"/>
</dbReference>
<dbReference type="AlphaFoldDB" id="A0A6A6Q4F7"/>
<accession>A0A6A6Q4F7</accession>
<dbReference type="SMART" id="SM00906">
    <property type="entry name" value="Fungal_trans"/>
    <property type="match status" value="1"/>
</dbReference>
<protein>
    <recommendedName>
        <fullName evidence="5">Zn(2)-C6 fungal-type domain-containing protein</fullName>
    </recommendedName>
</protein>
<dbReference type="InterPro" id="IPR004507">
    <property type="entry name" value="UbiX-like"/>
</dbReference>
<dbReference type="GO" id="GO:0000981">
    <property type="term" value="F:DNA-binding transcription factor activity, RNA polymerase II-specific"/>
    <property type="evidence" value="ECO:0007669"/>
    <property type="project" value="InterPro"/>
</dbReference>
<dbReference type="EMBL" id="MU001631">
    <property type="protein sequence ID" value="KAF2487185.1"/>
    <property type="molecule type" value="Genomic_DNA"/>
</dbReference>
<dbReference type="CDD" id="cd12148">
    <property type="entry name" value="fungal_TF_MHR"/>
    <property type="match status" value="1"/>
</dbReference>
<feature type="region of interest" description="Disordered" evidence="4">
    <location>
        <begin position="60"/>
        <end position="96"/>
    </location>
</feature>
<evidence type="ECO:0000256" key="4">
    <source>
        <dbReference type="SAM" id="MobiDB-lite"/>
    </source>
</evidence>